<evidence type="ECO:0000313" key="1">
    <source>
        <dbReference type="EMBL" id="KAK3323986.1"/>
    </source>
</evidence>
<keyword evidence="2" id="KW-1185">Reference proteome</keyword>
<reference evidence="1" key="2">
    <citation type="submission" date="2023-06" db="EMBL/GenBank/DDBJ databases">
        <authorList>
            <consortium name="Lawrence Berkeley National Laboratory"/>
            <person name="Haridas S."/>
            <person name="Hensen N."/>
            <person name="Bonometti L."/>
            <person name="Westerberg I."/>
            <person name="Brannstrom I.O."/>
            <person name="Guillou S."/>
            <person name="Cros-Aarteil S."/>
            <person name="Calhoun S."/>
            <person name="Kuo A."/>
            <person name="Mondo S."/>
            <person name="Pangilinan J."/>
            <person name="Riley R."/>
            <person name="Labutti K."/>
            <person name="Andreopoulos B."/>
            <person name="Lipzen A."/>
            <person name="Chen C."/>
            <person name="Yanf M."/>
            <person name="Daum C."/>
            <person name="Ng V."/>
            <person name="Clum A."/>
            <person name="Steindorff A."/>
            <person name="Ohm R."/>
            <person name="Martin F."/>
            <person name="Silar P."/>
            <person name="Natvig D."/>
            <person name="Lalanne C."/>
            <person name="Gautier V."/>
            <person name="Ament-Velasquez S.L."/>
            <person name="Kruys A."/>
            <person name="Hutchinson M.I."/>
            <person name="Powell A.J."/>
            <person name="Barry K."/>
            <person name="Miller A.N."/>
            <person name="Grigoriev I.V."/>
            <person name="Debuchy R."/>
            <person name="Gladieux P."/>
            <person name="Thoren M.H."/>
            <person name="Johannesson H."/>
        </authorList>
    </citation>
    <scope>NUCLEOTIDE SEQUENCE</scope>
    <source>
        <strain evidence="1">SMH4131-1</strain>
    </source>
</reference>
<reference evidence="1" key="1">
    <citation type="journal article" date="2023" name="Mol. Phylogenet. Evol.">
        <title>Genome-scale phylogeny and comparative genomics of the fungal order Sordariales.</title>
        <authorList>
            <person name="Hensen N."/>
            <person name="Bonometti L."/>
            <person name="Westerberg I."/>
            <person name="Brannstrom I.O."/>
            <person name="Guillou S."/>
            <person name="Cros-Aarteil S."/>
            <person name="Calhoun S."/>
            <person name="Haridas S."/>
            <person name="Kuo A."/>
            <person name="Mondo S."/>
            <person name="Pangilinan J."/>
            <person name="Riley R."/>
            <person name="LaButti K."/>
            <person name="Andreopoulos B."/>
            <person name="Lipzen A."/>
            <person name="Chen C."/>
            <person name="Yan M."/>
            <person name="Daum C."/>
            <person name="Ng V."/>
            <person name="Clum A."/>
            <person name="Steindorff A."/>
            <person name="Ohm R.A."/>
            <person name="Martin F."/>
            <person name="Silar P."/>
            <person name="Natvig D.O."/>
            <person name="Lalanne C."/>
            <person name="Gautier V."/>
            <person name="Ament-Velasquez S.L."/>
            <person name="Kruys A."/>
            <person name="Hutchinson M.I."/>
            <person name="Powell A.J."/>
            <person name="Barry K."/>
            <person name="Miller A.N."/>
            <person name="Grigoriev I.V."/>
            <person name="Debuchy R."/>
            <person name="Gladieux P."/>
            <person name="Hiltunen Thoren M."/>
            <person name="Johannesson H."/>
        </authorList>
    </citation>
    <scope>NUCLEOTIDE SEQUENCE</scope>
    <source>
        <strain evidence="1">SMH4131-1</strain>
    </source>
</reference>
<proteinExistence type="predicted"/>
<protein>
    <submittedName>
        <fullName evidence="1">Uncharacterized protein</fullName>
    </submittedName>
</protein>
<name>A0AAE0M932_9PEZI</name>
<evidence type="ECO:0000313" key="2">
    <source>
        <dbReference type="Proteomes" id="UP001286456"/>
    </source>
</evidence>
<dbReference type="EMBL" id="JAUEPO010000004">
    <property type="protein sequence ID" value="KAK3323986.1"/>
    <property type="molecule type" value="Genomic_DNA"/>
</dbReference>
<accession>A0AAE0M932</accession>
<dbReference type="AlphaFoldDB" id="A0AAE0M932"/>
<dbReference type="Proteomes" id="UP001286456">
    <property type="component" value="Unassembled WGS sequence"/>
</dbReference>
<organism evidence="1 2">
    <name type="scientific">Cercophora scortea</name>
    <dbReference type="NCBI Taxonomy" id="314031"/>
    <lineage>
        <taxon>Eukaryota</taxon>
        <taxon>Fungi</taxon>
        <taxon>Dikarya</taxon>
        <taxon>Ascomycota</taxon>
        <taxon>Pezizomycotina</taxon>
        <taxon>Sordariomycetes</taxon>
        <taxon>Sordariomycetidae</taxon>
        <taxon>Sordariales</taxon>
        <taxon>Lasiosphaeriaceae</taxon>
        <taxon>Cercophora</taxon>
    </lineage>
</organism>
<sequence length="222" mass="24191">MSSNPAAAGNLQVIDIPGRPDPALPTVLALSLRYNHHWDRRNAELLTPLEAVLDYVRRGGTAVLCNDFPVPPSPNHIRDLFTSAGLPWVRSAFYRTTFHLNPAADLVANNESLLNTLPRTCNMNAVQLLNVAVGDAWYRPNASSGIDTFISSLTEAQTEPVENLENTLAACAKVGLGKLGYVGDVDSEPESIKIVMAMLGVHYEEAALPPAWLISMMFPNRE</sequence>
<comment type="caution">
    <text evidence="1">The sequence shown here is derived from an EMBL/GenBank/DDBJ whole genome shotgun (WGS) entry which is preliminary data.</text>
</comment>
<gene>
    <name evidence="1" type="ORF">B0T19DRAFT_476971</name>
</gene>